<protein>
    <recommendedName>
        <fullName evidence="3">Transcriptional regulator, AbiEi antitoxin, Type IV TA system</fullName>
    </recommendedName>
</protein>
<dbReference type="RefSeq" id="WP_062286349.1">
    <property type="nucleotide sequence ID" value="NZ_CP013200.1"/>
</dbReference>
<dbReference type="OrthoDB" id="5517693at2"/>
<dbReference type="Proteomes" id="UP000059574">
    <property type="component" value="Chromosome"/>
</dbReference>
<evidence type="ECO:0008006" key="3">
    <source>
        <dbReference type="Google" id="ProtNLM"/>
    </source>
</evidence>
<name>A0A0S2LWP4_9MICC</name>
<proteinExistence type="predicted"/>
<reference evidence="1 2" key="2">
    <citation type="journal article" date="2016" name="J. Biotechnol.">
        <title>Complete genome sequence of Arthrobacter alpinus ERGS4:06, a yellow pigmented bacterium tolerant to cold and radiations isolated from Sikkim Himalaya.</title>
        <authorList>
            <person name="Kumar R."/>
            <person name="Singh D."/>
            <person name="Swarnkar M.K."/>
            <person name="Singh A.K."/>
            <person name="Kumar S."/>
        </authorList>
    </citation>
    <scope>NUCLEOTIDE SEQUENCE [LARGE SCALE GENOMIC DNA]</scope>
    <source>
        <strain evidence="1 2">ERGS4:06</strain>
    </source>
</reference>
<accession>A0A0S2LWP4</accession>
<organism evidence="1 2">
    <name type="scientific">Arthrobacter alpinus</name>
    <dbReference type="NCBI Taxonomy" id="656366"/>
    <lineage>
        <taxon>Bacteria</taxon>
        <taxon>Bacillati</taxon>
        <taxon>Actinomycetota</taxon>
        <taxon>Actinomycetes</taxon>
        <taxon>Micrococcales</taxon>
        <taxon>Micrococcaceae</taxon>
        <taxon>Arthrobacter</taxon>
    </lineage>
</organism>
<dbReference type="EMBL" id="CP013200">
    <property type="protein sequence ID" value="ALO65720.1"/>
    <property type="molecule type" value="Genomic_DNA"/>
</dbReference>
<evidence type="ECO:0000313" key="1">
    <source>
        <dbReference type="EMBL" id="ALO65720.1"/>
    </source>
</evidence>
<reference evidence="2" key="1">
    <citation type="submission" date="2015-11" db="EMBL/GenBank/DDBJ databases">
        <authorList>
            <person name="Kumar R."/>
            <person name="Singh D."/>
            <person name="Swarnkar M.K."/>
            <person name="Singh A.K."/>
            <person name="Kumar S."/>
        </authorList>
    </citation>
    <scope>NUCLEOTIDE SEQUENCE [LARGE SCALE GENOMIC DNA]</scope>
    <source>
        <strain evidence="2">ERGS4:06</strain>
    </source>
</reference>
<dbReference type="AlphaFoldDB" id="A0A0S2LWP4"/>
<gene>
    <name evidence="1" type="ORF">AS189_03445</name>
</gene>
<evidence type="ECO:0000313" key="2">
    <source>
        <dbReference type="Proteomes" id="UP000059574"/>
    </source>
</evidence>
<sequence length="320" mass="35978">MMTTFQLPPFITPSSKFADEYSARRLARQAASGQLFRIHRGLYLPTEVWDSLLPWEKYRMRIQAVHESARNAPVFARESAAQIMGLPVIGVPSEVQTVVSPGRSGGQSNRGVRRVNAVAGDPPPWEMFGVFLTPPPQTARDLAVRLPLTGSLPTMDKLLQRIPLSGSPGNPQQFFSEDDVRAATALLPNATQRGRVERVLTVADPLSESAGESLSRAIMIEHGFKLPALQTFISDSRGFIGRPDFDWEEQKTFGEFDGYEKYSSQKYLRGRTPAQVVVAEKLREDRLRAKGYNVIRWIWEDLRDPRRLIQLLHEAGIPLR</sequence>